<sequence length="188" mass="22186">MMRHIELNFYWLYEYIRGDGSKFVTTEELDELEMVLNDAKLKNKVQIHYEAEQKSVDHKHNNMLDAWKDAEKYLTRNSNKSNLTFVDSWLDPWTGRKRYLERKSNELITPLVGPGDGLTIKNYDEFGIHLNSKQKAIYSIMEVVSEDGRLSVMQVFSFDTECEAEIVLDYVNELEPERKFYIREGQGE</sequence>
<evidence type="ECO:0000313" key="1">
    <source>
        <dbReference type="EMBL" id="SEA96067.1"/>
    </source>
</evidence>
<protein>
    <submittedName>
        <fullName evidence="1">Uncharacterized protein</fullName>
    </submittedName>
</protein>
<keyword evidence="2" id="KW-1185">Reference proteome</keyword>
<dbReference type="RefSeq" id="WP_086987762.1">
    <property type="nucleotide sequence ID" value="NZ_FJNA01000005.1"/>
</dbReference>
<dbReference type="Proteomes" id="UP000199042">
    <property type="component" value="Unassembled WGS sequence"/>
</dbReference>
<gene>
    <name evidence="1" type="ORF">SAMN04488525_11332</name>
</gene>
<dbReference type="AlphaFoldDB" id="A0AB38A409"/>
<organism evidence="1 2">
    <name type="scientific">Trichococcus collinsii</name>
    <dbReference type="NCBI Taxonomy" id="157076"/>
    <lineage>
        <taxon>Bacteria</taxon>
        <taxon>Bacillati</taxon>
        <taxon>Bacillota</taxon>
        <taxon>Bacilli</taxon>
        <taxon>Lactobacillales</taxon>
        <taxon>Carnobacteriaceae</taxon>
        <taxon>Trichococcus</taxon>
    </lineage>
</organism>
<accession>A0AB38A409</accession>
<reference evidence="1 2" key="1">
    <citation type="submission" date="2016-10" db="EMBL/GenBank/DDBJ databases">
        <authorList>
            <person name="Varghese N."/>
            <person name="Submissions S."/>
        </authorList>
    </citation>
    <scope>NUCLEOTIDE SEQUENCE [LARGE SCALE GENOMIC DNA]</scope>
    <source>
        <strain evidence="1 2">DSM 14526</strain>
    </source>
</reference>
<evidence type="ECO:0000313" key="2">
    <source>
        <dbReference type="Proteomes" id="UP000199042"/>
    </source>
</evidence>
<proteinExistence type="predicted"/>
<name>A0AB38A409_9LACT</name>
<dbReference type="EMBL" id="FNQH01000013">
    <property type="protein sequence ID" value="SEA96067.1"/>
    <property type="molecule type" value="Genomic_DNA"/>
</dbReference>
<comment type="caution">
    <text evidence="1">The sequence shown here is derived from an EMBL/GenBank/DDBJ whole genome shotgun (WGS) entry which is preliminary data.</text>
</comment>